<gene>
    <name evidence="6" type="ORF">BCR35DRAFT_298410</name>
</gene>
<evidence type="ECO:0000256" key="5">
    <source>
        <dbReference type="SAM" id="MobiDB-lite"/>
    </source>
</evidence>
<dbReference type="GO" id="GO:0005634">
    <property type="term" value="C:nucleus"/>
    <property type="evidence" value="ECO:0007669"/>
    <property type="project" value="UniProtKB-SubCell"/>
</dbReference>
<evidence type="ECO:0000256" key="4">
    <source>
        <dbReference type="ARBA" id="ARBA00023242"/>
    </source>
</evidence>
<sequence>MARGLQKEESQKKAQAAAKAKAGGKSNLKTREAAFKVKCRKCMLPLSDYKNFTEHWNAKHPKDPMPTEEEAKM</sequence>
<dbReference type="AlphaFoldDB" id="A0A1Y2G4G9"/>
<dbReference type="OrthoDB" id="73348at2759"/>
<organism evidence="6 7">
    <name type="scientific">Leucosporidium creatinivorum</name>
    <dbReference type="NCBI Taxonomy" id="106004"/>
    <lineage>
        <taxon>Eukaryota</taxon>
        <taxon>Fungi</taxon>
        <taxon>Dikarya</taxon>
        <taxon>Basidiomycota</taxon>
        <taxon>Pucciniomycotina</taxon>
        <taxon>Microbotryomycetes</taxon>
        <taxon>Leucosporidiales</taxon>
        <taxon>Leucosporidium</taxon>
    </lineage>
</organism>
<dbReference type="Proteomes" id="UP000193467">
    <property type="component" value="Unassembled WGS sequence"/>
</dbReference>
<evidence type="ECO:0000256" key="2">
    <source>
        <dbReference type="ARBA" id="ARBA00004496"/>
    </source>
</evidence>
<comment type="subcellular location">
    <subcellularLocation>
        <location evidence="2">Cytoplasm</location>
    </subcellularLocation>
    <subcellularLocation>
        <location evidence="1">Nucleus</location>
    </subcellularLocation>
</comment>
<comment type="caution">
    <text evidence="6">The sequence shown here is derived from an EMBL/GenBank/DDBJ whole genome shotgun (WGS) entry which is preliminary data.</text>
</comment>
<feature type="compositionally biased region" description="Low complexity" evidence="5">
    <location>
        <begin position="13"/>
        <end position="26"/>
    </location>
</feature>
<dbReference type="InterPro" id="IPR026939">
    <property type="entry name" value="ZNF706/At2g23090_sf"/>
</dbReference>
<dbReference type="InParanoid" id="A0A1Y2G4G9"/>
<keyword evidence="3" id="KW-0963">Cytoplasm</keyword>
<evidence type="ECO:0000313" key="6">
    <source>
        <dbReference type="EMBL" id="ORY92841.1"/>
    </source>
</evidence>
<evidence type="ECO:0000313" key="7">
    <source>
        <dbReference type="Proteomes" id="UP000193467"/>
    </source>
</evidence>
<dbReference type="SUPFAM" id="SSF118359">
    <property type="entry name" value="Expressed protein At2g23090/F21P24.15"/>
    <property type="match status" value="1"/>
</dbReference>
<dbReference type="PANTHER" id="PTHR21213">
    <property type="entry name" value="GEO09665P1-RELATED"/>
    <property type="match status" value="1"/>
</dbReference>
<dbReference type="Gene3D" id="4.10.1050.10">
    <property type="entry name" value="At2g23090-like"/>
    <property type="match status" value="1"/>
</dbReference>
<dbReference type="EMBL" id="MCGR01000001">
    <property type="protein sequence ID" value="ORY92841.1"/>
    <property type="molecule type" value="Genomic_DNA"/>
</dbReference>
<evidence type="ECO:0000256" key="3">
    <source>
        <dbReference type="ARBA" id="ARBA00022490"/>
    </source>
</evidence>
<accession>A0A1Y2G4G9</accession>
<keyword evidence="4" id="KW-0539">Nucleus</keyword>
<protein>
    <submittedName>
        <fullName evidence="6">Putative zinc finger protein</fullName>
    </submittedName>
</protein>
<dbReference type="PANTHER" id="PTHR21213:SF0">
    <property type="entry name" value="ZINC FINGER PROTEIN 706"/>
    <property type="match status" value="1"/>
</dbReference>
<feature type="region of interest" description="Disordered" evidence="5">
    <location>
        <begin position="1"/>
        <end position="28"/>
    </location>
</feature>
<dbReference type="GO" id="GO:0005737">
    <property type="term" value="C:cytoplasm"/>
    <property type="evidence" value="ECO:0007669"/>
    <property type="project" value="UniProtKB-SubCell"/>
</dbReference>
<evidence type="ECO:0000256" key="1">
    <source>
        <dbReference type="ARBA" id="ARBA00004123"/>
    </source>
</evidence>
<feature type="compositionally biased region" description="Basic and acidic residues" evidence="5">
    <location>
        <begin position="1"/>
        <end position="12"/>
    </location>
</feature>
<proteinExistence type="predicted"/>
<reference evidence="6 7" key="1">
    <citation type="submission" date="2016-07" db="EMBL/GenBank/DDBJ databases">
        <title>Pervasive Adenine N6-methylation of Active Genes in Fungi.</title>
        <authorList>
            <consortium name="DOE Joint Genome Institute"/>
            <person name="Mondo S.J."/>
            <person name="Dannebaum R.O."/>
            <person name="Kuo R.C."/>
            <person name="Labutti K."/>
            <person name="Haridas S."/>
            <person name="Kuo A."/>
            <person name="Salamov A."/>
            <person name="Ahrendt S.R."/>
            <person name="Lipzen A."/>
            <person name="Sullivan W."/>
            <person name="Andreopoulos W.B."/>
            <person name="Clum A."/>
            <person name="Lindquist E."/>
            <person name="Daum C."/>
            <person name="Ramamoorthy G.K."/>
            <person name="Gryganskyi A."/>
            <person name="Culley D."/>
            <person name="Magnuson J.K."/>
            <person name="James T.Y."/>
            <person name="O'Malley M.A."/>
            <person name="Stajich J.E."/>
            <person name="Spatafora J.W."/>
            <person name="Visel A."/>
            <person name="Grigoriev I.V."/>
        </authorList>
    </citation>
    <scope>NUCLEOTIDE SEQUENCE [LARGE SCALE GENOMIC DNA]</scope>
    <source>
        <strain evidence="6 7">62-1032</strain>
    </source>
</reference>
<name>A0A1Y2G4G9_9BASI</name>
<dbReference type="InterPro" id="IPR045230">
    <property type="entry name" value="MBS1/2-like"/>
</dbReference>
<keyword evidence="7" id="KW-1185">Reference proteome</keyword>